<accession>A0A1G2DYP5</accession>
<dbReference type="Proteomes" id="UP000176755">
    <property type="component" value="Unassembled WGS sequence"/>
</dbReference>
<dbReference type="AlphaFoldDB" id="A0A1G2DYP5"/>
<feature type="compositionally biased region" description="Polar residues" evidence="1">
    <location>
        <begin position="47"/>
        <end position="58"/>
    </location>
</feature>
<evidence type="ECO:0000313" key="2">
    <source>
        <dbReference type="EMBL" id="OGZ18633.1"/>
    </source>
</evidence>
<organism evidence="2 3">
    <name type="scientific">Candidatus Nealsonbacteria bacterium RBG_13_42_11</name>
    <dbReference type="NCBI Taxonomy" id="1801663"/>
    <lineage>
        <taxon>Bacteria</taxon>
        <taxon>Candidatus Nealsoniibacteriota</taxon>
    </lineage>
</organism>
<protein>
    <submittedName>
        <fullName evidence="2">Uncharacterized protein</fullName>
    </submittedName>
</protein>
<feature type="compositionally biased region" description="Low complexity" evidence="1">
    <location>
        <begin position="30"/>
        <end position="39"/>
    </location>
</feature>
<comment type="caution">
    <text evidence="2">The sequence shown here is derived from an EMBL/GenBank/DDBJ whole genome shotgun (WGS) entry which is preliminary data.</text>
</comment>
<dbReference type="EMBL" id="MHLY01000009">
    <property type="protein sequence ID" value="OGZ18633.1"/>
    <property type="molecule type" value="Genomic_DNA"/>
</dbReference>
<proteinExistence type="predicted"/>
<sequence>MNNSKPRMGLRIISVGFVRTKTPDPPLAEPSGNSSNPSPAAILRQGYGNSIANKNRQSGDFLVK</sequence>
<gene>
    <name evidence="2" type="ORF">A2175_02690</name>
</gene>
<feature type="region of interest" description="Disordered" evidence="1">
    <location>
        <begin position="15"/>
        <end position="64"/>
    </location>
</feature>
<name>A0A1G2DYP5_9BACT</name>
<dbReference type="STRING" id="1801663.A2175_02690"/>
<evidence type="ECO:0000313" key="3">
    <source>
        <dbReference type="Proteomes" id="UP000176755"/>
    </source>
</evidence>
<evidence type="ECO:0000256" key="1">
    <source>
        <dbReference type="SAM" id="MobiDB-lite"/>
    </source>
</evidence>
<reference evidence="2 3" key="1">
    <citation type="journal article" date="2016" name="Nat. Commun.">
        <title>Thousands of microbial genomes shed light on interconnected biogeochemical processes in an aquifer system.</title>
        <authorList>
            <person name="Anantharaman K."/>
            <person name="Brown C.T."/>
            <person name="Hug L.A."/>
            <person name="Sharon I."/>
            <person name="Castelle C.J."/>
            <person name="Probst A.J."/>
            <person name="Thomas B.C."/>
            <person name="Singh A."/>
            <person name="Wilkins M.J."/>
            <person name="Karaoz U."/>
            <person name="Brodie E.L."/>
            <person name="Williams K.H."/>
            <person name="Hubbard S.S."/>
            <person name="Banfield J.F."/>
        </authorList>
    </citation>
    <scope>NUCLEOTIDE SEQUENCE [LARGE SCALE GENOMIC DNA]</scope>
</reference>